<feature type="region of interest" description="Disordered" evidence="1">
    <location>
        <begin position="537"/>
        <end position="558"/>
    </location>
</feature>
<evidence type="ECO:0000259" key="2">
    <source>
        <dbReference type="PROSITE" id="PS51505"/>
    </source>
</evidence>
<feature type="region of interest" description="Disordered" evidence="1">
    <location>
        <begin position="436"/>
        <end position="491"/>
    </location>
</feature>
<proteinExistence type="predicted"/>
<dbReference type="Gene3D" id="6.10.140.1270">
    <property type="match status" value="1"/>
</dbReference>
<dbReference type="AlphaFoldDB" id="A0A2T9ZJ43"/>
<dbReference type="Pfam" id="PF08313">
    <property type="entry name" value="SCA7"/>
    <property type="match status" value="1"/>
</dbReference>
<dbReference type="EMBL" id="MBFS01000103">
    <property type="protein sequence ID" value="PVV04598.1"/>
    <property type="molecule type" value="Genomic_DNA"/>
</dbReference>
<dbReference type="OrthoDB" id="21678at2759"/>
<protein>
    <recommendedName>
        <fullName evidence="2">SCA7 domain-containing protein</fullName>
    </recommendedName>
</protein>
<dbReference type="GO" id="GO:0031048">
    <property type="term" value="P:regulatory ncRNA-mediated heterochromatin formation"/>
    <property type="evidence" value="ECO:0007669"/>
    <property type="project" value="TreeGrafter"/>
</dbReference>
<feature type="compositionally biased region" description="Low complexity" evidence="1">
    <location>
        <begin position="457"/>
        <end position="467"/>
    </location>
</feature>
<dbReference type="InterPro" id="IPR037804">
    <property type="entry name" value="SGF73"/>
</dbReference>
<dbReference type="STRING" id="133381.A0A2T9ZJ43"/>
<evidence type="ECO:0000313" key="3">
    <source>
        <dbReference type="EMBL" id="PVV04598.1"/>
    </source>
</evidence>
<evidence type="ECO:0000313" key="4">
    <source>
        <dbReference type="Proteomes" id="UP000245609"/>
    </source>
</evidence>
<feature type="compositionally biased region" description="Polar residues" evidence="1">
    <location>
        <begin position="437"/>
        <end position="451"/>
    </location>
</feature>
<dbReference type="GO" id="GO:0000124">
    <property type="term" value="C:SAGA complex"/>
    <property type="evidence" value="ECO:0007669"/>
    <property type="project" value="InterPro"/>
</dbReference>
<feature type="compositionally biased region" description="Basic and acidic residues" evidence="1">
    <location>
        <begin position="193"/>
        <end position="212"/>
    </location>
</feature>
<dbReference type="PANTHER" id="PTHR47805:SF1">
    <property type="entry name" value="SAGA-ASSOCIATED FACTOR 73"/>
    <property type="match status" value="1"/>
</dbReference>
<comment type="caution">
    <text evidence="3">The sequence shown here is derived from an EMBL/GenBank/DDBJ whole genome shotgun (WGS) entry which is preliminary data.</text>
</comment>
<sequence length="558" mass="61768">MGSKPKTNGSRPPKKSQPVLSCLDELTSEQINILKRKLSEIGSLEQEVIEKANTKLHTNPGDFNLEALVFQGQDDWKPLLTSVNTIPKTARMSFEALKKAVSEEDKYQSKKNWSSTKGKGTRKDPVAKRLNLYDIKLFGVSPPEQFPLLSFYAGYQSGVTENNILPYRIRYQQLMSNTPLYLTFQKKIDCRISNPKKEDKRSITARTKDKSDLSSAKRNRADDDVENIKGSMAAQSLKSSKKAKTKADAADDGKGKKKKRSAASSKPTPKPKVVEFDLDKQCGVVAPPTNKRCMRSLTCKAHSMAMKRAVRGRSQPFDSLLQAHLAKSRSAKQARTNDIASASKRASSIVSGQASSDIMKLVENMSDSEHEGSDSETESLVRLAAQYNVRPVADKVKFMPRRRRQILRAYDLFSDALCPPSTVSSIPGNYRLKHNLSQKNVSMDSSKSKQGPRSRDSSQSTFDFSSSLRNQGAEYESSAEDKGSSSRDLFCIPLRPKPKNKLAGVNGKFTSVASIATYHANPSIAAMMNTYRMAVGQRNPLSSRPPLTSPVPRISSKK</sequence>
<feature type="domain" description="SCA7" evidence="2">
    <location>
        <begin position="269"/>
        <end position="336"/>
    </location>
</feature>
<reference evidence="3 4" key="1">
    <citation type="journal article" date="2018" name="MBio">
        <title>Comparative Genomics Reveals the Core Gene Toolbox for the Fungus-Insect Symbiosis.</title>
        <authorList>
            <person name="Wang Y."/>
            <person name="Stata M."/>
            <person name="Wang W."/>
            <person name="Stajich J.E."/>
            <person name="White M.M."/>
            <person name="Moncalvo J.M."/>
        </authorList>
    </citation>
    <scope>NUCLEOTIDE SEQUENCE [LARGE SCALE GENOMIC DNA]</scope>
    <source>
        <strain evidence="3 4">SC-DP-2</strain>
    </source>
</reference>
<dbReference type="GO" id="GO:0006357">
    <property type="term" value="P:regulation of transcription by RNA polymerase II"/>
    <property type="evidence" value="ECO:0007669"/>
    <property type="project" value="TreeGrafter"/>
</dbReference>
<dbReference type="Proteomes" id="UP000245609">
    <property type="component" value="Unassembled WGS sequence"/>
</dbReference>
<accession>A0A2T9ZJ43</accession>
<feature type="compositionally biased region" description="Basic and acidic residues" evidence="1">
    <location>
        <begin position="245"/>
        <end position="254"/>
    </location>
</feature>
<keyword evidence="4" id="KW-1185">Reference proteome</keyword>
<name>A0A2T9ZJ43_9FUNG</name>
<gene>
    <name evidence="3" type="ORF">BB560_000901</name>
</gene>
<feature type="region of interest" description="Disordered" evidence="1">
    <location>
        <begin position="193"/>
        <end position="272"/>
    </location>
</feature>
<dbReference type="PANTHER" id="PTHR47805">
    <property type="entry name" value="SAGA-ASSOCIATED FACTOR 73"/>
    <property type="match status" value="1"/>
</dbReference>
<evidence type="ECO:0000256" key="1">
    <source>
        <dbReference type="SAM" id="MobiDB-lite"/>
    </source>
</evidence>
<organism evidence="3 4">
    <name type="scientific">Smittium megazygosporum</name>
    <dbReference type="NCBI Taxonomy" id="133381"/>
    <lineage>
        <taxon>Eukaryota</taxon>
        <taxon>Fungi</taxon>
        <taxon>Fungi incertae sedis</taxon>
        <taxon>Zoopagomycota</taxon>
        <taxon>Kickxellomycotina</taxon>
        <taxon>Harpellomycetes</taxon>
        <taxon>Harpellales</taxon>
        <taxon>Legeriomycetaceae</taxon>
        <taxon>Smittium</taxon>
    </lineage>
</organism>
<dbReference type="InterPro" id="IPR013243">
    <property type="entry name" value="SCA7_dom"/>
</dbReference>
<dbReference type="PROSITE" id="PS51505">
    <property type="entry name" value="SCA7"/>
    <property type="match status" value="1"/>
</dbReference>
<dbReference type="GO" id="GO:1904802">
    <property type="term" value="P:RITS complex assembly"/>
    <property type="evidence" value="ECO:0007669"/>
    <property type="project" value="TreeGrafter"/>
</dbReference>